<dbReference type="InterPro" id="IPR010982">
    <property type="entry name" value="Lambda_DNA-bd_dom_sf"/>
</dbReference>
<dbReference type="AlphaFoldDB" id="A0A9X2EBL3"/>
<dbReference type="InterPro" id="IPR001387">
    <property type="entry name" value="Cro/C1-type_HTH"/>
</dbReference>
<dbReference type="RefSeq" id="WP_251916198.1">
    <property type="nucleotide sequence ID" value="NZ_JAMRXG010000014.1"/>
</dbReference>
<protein>
    <submittedName>
        <fullName evidence="2">Helix-turn-helix transcriptional regulator</fullName>
    </submittedName>
</protein>
<name>A0A9X2EBL3_9NOCA</name>
<dbReference type="GO" id="GO:0003677">
    <property type="term" value="F:DNA binding"/>
    <property type="evidence" value="ECO:0007669"/>
    <property type="project" value="InterPro"/>
</dbReference>
<keyword evidence="3" id="KW-1185">Reference proteome</keyword>
<reference evidence="2" key="1">
    <citation type="submission" date="2022-06" db="EMBL/GenBank/DDBJ databases">
        <title>Novel species in genus nocardia.</title>
        <authorList>
            <person name="Li F."/>
        </authorList>
    </citation>
    <scope>NUCLEOTIDE SEQUENCE</scope>
    <source>
        <strain evidence="2">CDC141</strain>
    </source>
</reference>
<feature type="domain" description="HTH cro/C1-type" evidence="1">
    <location>
        <begin position="25"/>
        <end position="66"/>
    </location>
</feature>
<evidence type="ECO:0000313" key="3">
    <source>
        <dbReference type="Proteomes" id="UP001139157"/>
    </source>
</evidence>
<organism evidence="2 3">
    <name type="scientific">Nocardia pulmonis</name>
    <dbReference type="NCBI Taxonomy" id="2951408"/>
    <lineage>
        <taxon>Bacteria</taxon>
        <taxon>Bacillati</taxon>
        <taxon>Actinomycetota</taxon>
        <taxon>Actinomycetes</taxon>
        <taxon>Mycobacteriales</taxon>
        <taxon>Nocardiaceae</taxon>
        <taxon>Nocardia</taxon>
    </lineage>
</organism>
<proteinExistence type="predicted"/>
<accession>A0A9X2EBL3</accession>
<dbReference type="PROSITE" id="PS50943">
    <property type="entry name" value="HTH_CROC1"/>
    <property type="match status" value="1"/>
</dbReference>
<evidence type="ECO:0000259" key="1">
    <source>
        <dbReference type="PROSITE" id="PS50943"/>
    </source>
</evidence>
<sequence length="85" mass="8820">MELEDRCIASRVEVAMSAAGVDLPELARRTGLSEAALVQRLAAPGSFRLNELGRIALALDCSPVELAGCSGDDGFPTCCRRGAAA</sequence>
<gene>
    <name evidence="2" type="ORF">NDR86_27615</name>
</gene>
<comment type="caution">
    <text evidence="2">The sequence shown here is derived from an EMBL/GenBank/DDBJ whole genome shotgun (WGS) entry which is preliminary data.</text>
</comment>
<dbReference type="EMBL" id="JAMRXG010000014">
    <property type="protein sequence ID" value="MCM6777260.1"/>
    <property type="molecule type" value="Genomic_DNA"/>
</dbReference>
<dbReference type="Proteomes" id="UP001139157">
    <property type="component" value="Unassembled WGS sequence"/>
</dbReference>
<dbReference type="Pfam" id="PF13443">
    <property type="entry name" value="HTH_26"/>
    <property type="match status" value="1"/>
</dbReference>
<evidence type="ECO:0000313" key="2">
    <source>
        <dbReference type="EMBL" id="MCM6777260.1"/>
    </source>
</evidence>
<dbReference type="SUPFAM" id="SSF47413">
    <property type="entry name" value="lambda repressor-like DNA-binding domains"/>
    <property type="match status" value="1"/>
</dbReference>
<dbReference type="Gene3D" id="1.10.260.40">
    <property type="entry name" value="lambda repressor-like DNA-binding domains"/>
    <property type="match status" value="1"/>
</dbReference>